<reference evidence="2 3" key="1">
    <citation type="submission" date="2018-03" db="EMBL/GenBank/DDBJ databases">
        <title>Draft genome sequence of the first documented clinical Siccibacter turicensis isolate in Austria.</title>
        <authorList>
            <person name="Lepuschitz S."/>
            <person name="Pekard-Amenitsch S."/>
            <person name="Haunold R."/>
            <person name="Schill S."/>
            <person name="Mach R."/>
            <person name="Allerberger F."/>
            <person name="Ruppitsch W."/>
            <person name="Forsythe S.J."/>
        </authorList>
    </citation>
    <scope>NUCLEOTIDE SEQUENCE [LARGE SCALE GENOMIC DNA]</scope>
    <source>
        <strain evidence="2 3">6100069499-17</strain>
    </source>
</reference>
<evidence type="ECO:0000313" key="3">
    <source>
        <dbReference type="Proteomes" id="UP000240212"/>
    </source>
</evidence>
<name>A0A2P8VMU5_9ENTR</name>
<comment type="caution">
    <text evidence="2">The sequence shown here is derived from an EMBL/GenBank/DDBJ whole genome shotgun (WGS) entry which is preliminary data.</text>
</comment>
<sequence length="353" mass="42059">MSIVRNVKVESRDIKWISDNFKSGELIIDNSFQRRYVWIKKDKISLIESILMGYPIPEVYLWQNKTDPETGKRVHSIVDGQQRLGAVFDYVSEQFSLEKKHLEYQDANFSGKKFSELEDDQKAMIWGYDFSIRFINNSIMIDDIKNLFLRLNRTNTTLNPQELRNAEFNGEFIKLADEISKHPFWKDYNIFNNTDLRRMLDIQFISTILIFIRMGIAEETSQSAINKVYDQYNDEYPEAEEDKELFMELLNVLNFILKGKDNLQYIAKRKTHFYTLFTLSFYIFRIKLDSANNYQSVSTKLEEWFAHYKNETNFENDTVRALLDEYRLLSQEGVQKKANRQRRLDILKEYLSA</sequence>
<dbReference type="OrthoDB" id="7802453at2"/>
<dbReference type="PANTHER" id="PTHR39639">
    <property type="entry name" value="CHROMOSOME 16, WHOLE GENOME SHOTGUN SEQUENCE"/>
    <property type="match status" value="1"/>
</dbReference>
<proteinExistence type="predicted"/>
<dbReference type="Proteomes" id="UP000240212">
    <property type="component" value="Unassembled WGS sequence"/>
</dbReference>
<evidence type="ECO:0000313" key="2">
    <source>
        <dbReference type="EMBL" id="PSN08884.1"/>
    </source>
</evidence>
<organism evidence="2 3">
    <name type="scientific">Siccibacter turicensis</name>
    <dbReference type="NCBI Taxonomy" id="357233"/>
    <lineage>
        <taxon>Bacteria</taxon>
        <taxon>Pseudomonadati</taxon>
        <taxon>Pseudomonadota</taxon>
        <taxon>Gammaproteobacteria</taxon>
        <taxon>Enterobacterales</taxon>
        <taxon>Enterobacteriaceae</taxon>
        <taxon>Siccibacter</taxon>
    </lineage>
</organism>
<dbReference type="AlphaFoldDB" id="A0A2P8VMU5"/>
<dbReference type="PANTHER" id="PTHR39639:SF1">
    <property type="entry name" value="DUF262 DOMAIN-CONTAINING PROTEIN"/>
    <property type="match status" value="1"/>
</dbReference>
<dbReference type="RefSeq" id="WP_106876577.1">
    <property type="nucleotide sequence ID" value="NZ_PYEP01000002.1"/>
</dbReference>
<protein>
    <recommendedName>
        <fullName evidence="1">GmrSD restriction endonucleases N-terminal domain-containing protein</fullName>
    </recommendedName>
</protein>
<feature type="domain" description="GmrSD restriction endonucleases N-terminal" evidence="1">
    <location>
        <begin position="22"/>
        <end position="168"/>
    </location>
</feature>
<evidence type="ECO:0000259" key="1">
    <source>
        <dbReference type="Pfam" id="PF03235"/>
    </source>
</evidence>
<dbReference type="InterPro" id="IPR004919">
    <property type="entry name" value="GmrSD_N"/>
</dbReference>
<keyword evidence="3" id="KW-1185">Reference proteome</keyword>
<gene>
    <name evidence="2" type="ORF">C7G83_05930</name>
</gene>
<dbReference type="Pfam" id="PF03235">
    <property type="entry name" value="GmrSD_N"/>
    <property type="match status" value="1"/>
</dbReference>
<accession>A0A2P8VMU5</accession>
<dbReference type="EMBL" id="PYEP01000002">
    <property type="protein sequence ID" value="PSN08884.1"/>
    <property type="molecule type" value="Genomic_DNA"/>
</dbReference>